<feature type="region of interest" description="Disordered" evidence="7">
    <location>
        <begin position="741"/>
        <end position="762"/>
    </location>
</feature>
<dbReference type="CDD" id="cd07302">
    <property type="entry name" value="CHD"/>
    <property type="match status" value="1"/>
</dbReference>
<comment type="caution">
    <text evidence="11">The sequence shown here is derived from an EMBL/GenBank/DDBJ whole genome shotgun (WGS) entry which is preliminary data.</text>
</comment>
<feature type="region of interest" description="Disordered" evidence="7">
    <location>
        <begin position="26"/>
        <end position="64"/>
    </location>
</feature>
<evidence type="ECO:0000256" key="8">
    <source>
        <dbReference type="SAM" id="Phobius"/>
    </source>
</evidence>
<feature type="domain" description="Guanylate cyclase" evidence="9">
    <location>
        <begin position="551"/>
        <end position="685"/>
    </location>
</feature>
<feature type="compositionally biased region" description="Basic and acidic residues" evidence="7">
    <location>
        <begin position="750"/>
        <end position="762"/>
    </location>
</feature>
<feature type="compositionally biased region" description="Basic and acidic residues" evidence="7">
    <location>
        <begin position="26"/>
        <end position="53"/>
    </location>
</feature>
<dbReference type="Proteomes" id="UP001295423">
    <property type="component" value="Unassembled WGS sequence"/>
</dbReference>
<dbReference type="PROSITE" id="PS50125">
    <property type="entry name" value="GUANYLATE_CYCLASE_2"/>
    <property type="match status" value="1"/>
</dbReference>
<dbReference type="Gene3D" id="1.10.1300.10">
    <property type="entry name" value="3'5'-cyclic nucleotide phosphodiesterase, catalytic domain"/>
    <property type="match status" value="1"/>
</dbReference>
<dbReference type="AlphaFoldDB" id="A0AAD2G6L3"/>
<dbReference type="GO" id="GO:0004114">
    <property type="term" value="F:3',5'-cyclic-nucleotide phosphodiesterase activity"/>
    <property type="evidence" value="ECO:0007669"/>
    <property type="project" value="InterPro"/>
</dbReference>
<dbReference type="PANTHER" id="PTHR11920:SF335">
    <property type="entry name" value="GUANYLATE CYCLASE"/>
    <property type="match status" value="1"/>
</dbReference>
<keyword evidence="6" id="KW-0456">Lyase</keyword>
<dbReference type="InterPro" id="IPR003607">
    <property type="entry name" value="HD/PDEase_dom"/>
</dbReference>
<dbReference type="InterPro" id="IPR036971">
    <property type="entry name" value="PDEase_catalytic_dom_sf"/>
</dbReference>
<evidence type="ECO:0000256" key="6">
    <source>
        <dbReference type="ARBA" id="ARBA00023239"/>
    </source>
</evidence>
<name>A0AAD2G6L3_9STRA</name>
<dbReference type="GO" id="GO:0004383">
    <property type="term" value="F:guanylate cyclase activity"/>
    <property type="evidence" value="ECO:0007669"/>
    <property type="project" value="TreeGrafter"/>
</dbReference>
<feature type="domain" description="PDEase" evidence="10">
    <location>
        <begin position="812"/>
        <end position="1021"/>
    </location>
</feature>
<feature type="compositionally biased region" description="Polar residues" evidence="7">
    <location>
        <begin position="54"/>
        <end position="64"/>
    </location>
</feature>
<keyword evidence="4 8" id="KW-1133">Transmembrane helix</keyword>
<keyword evidence="3" id="KW-0547">Nucleotide-binding</keyword>
<evidence type="ECO:0000256" key="3">
    <source>
        <dbReference type="ARBA" id="ARBA00022741"/>
    </source>
</evidence>
<dbReference type="SMART" id="SM00471">
    <property type="entry name" value="HDc"/>
    <property type="match status" value="1"/>
</dbReference>
<comment type="subcellular location">
    <subcellularLocation>
        <location evidence="1">Membrane</location>
    </subcellularLocation>
</comment>
<dbReference type="GO" id="GO:0001653">
    <property type="term" value="F:peptide receptor activity"/>
    <property type="evidence" value="ECO:0007669"/>
    <property type="project" value="TreeGrafter"/>
</dbReference>
<dbReference type="InterPro" id="IPR029787">
    <property type="entry name" value="Nucleotide_cyclase"/>
</dbReference>
<feature type="transmembrane region" description="Helical" evidence="8">
    <location>
        <begin position="76"/>
        <end position="97"/>
    </location>
</feature>
<accession>A0AAD2G6L3</accession>
<dbReference type="InterPro" id="IPR001054">
    <property type="entry name" value="A/G_cyclase"/>
</dbReference>
<dbReference type="SUPFAM" id="SSF55073">
    <property type="entry name" value="Nucleotide cyclase"/>
    <property type="match status" value="1"/>
</dbReference>
<evidence type="ECO:0008006" key="13">
    <source>
        <dbReference type="Google" id="ProtNLM"/>
    </source>
</evidence>
<dbReference type="Pfam" id="PF00211">
    <property type="entry name" value="Guanylate_cyc"/>
    <property type="match status" value="1"/>
</dbReference>
<evidence type="ECO:0000256" key="1">
    <source>
        <dbReference type="ARBA" id="ARBA00004370"/>
    </source>
</evidence>
<evidence type="ECO:0000313" key="11">
    <source>
        <dbReference type="EMBL" id="CAJ1964564.1"/>
    </source>
</evidence>
<dbReference type="Gene3D" id="3.30.70.1230">
    <property type="entry name" value="Nucleotide cyclase"/>
    <property type="match status" value="1"/>
</dbReference>
<dbReference type="InterPro" id="IPR050401">
    <property type="entry name" value="Cyclic_nucleotide_synthase"/>
</dbReference>
<protein>
    <recommendedName>
        <fullName evidence="13">Phosphodiesterase</fullName>
    </recommendedName>
</protein>
<dbReference type="GO" id="GO:0035556">
    <property type="term" value="P:intracellular signal transduction"/>
    <property type="evidence" value="ECO:0007669"/>
    <property type="project" value="InterPro"/>
</dbReference>
<gene>
    <name evidence="11" type="ORF">CYCCA115_LOCUS20692</name>
</gene>
<keyword evidence="12" id="KW-1185">Reference proteome</keyword>
<proteinExistence type="predicted"/>
<keyword evidence="2 8" id="KW-0812">Transmembrane</keyword>
<evidence type="ECO:0000259" key="10">
    <source>
        <dbReference type="PROSITE" id="PS51845"/>
    </source>
</evidence>
<evidence type="ECO:0000256" key="4">
    <source>
        <dbReference type="ARBA" id="ARBA00022989"/>
    </source>
</evidence>
<keyword evidence="5 8" id="KW-0472">Membrane</keyword>
<dbReference type="SUPFAM" id="SSF109604">
    <property type="entry name" value="HD-domain/PDEase-like"/>
    <property type="match status" value="1"/>
</dbReference>
<dbReference type="GO" id="GO:0007168">
    <property type="term" value="P:receptor guanylyl cyclase signaling pathway"/>
    <property type="evidence" value="ECO:0007669"/>
    <property type="project" value="TreeGrafter"/>
</dbReference>
<organism evidence="11 12">
    <name type="scientific">Cylindrotheca closterium</name>
    <dbReference type="NCBI Taxonomy" id="2856"/>
    <lineage>
        <taxon>Eukaryota</taxon>
        <taxon>Sar</taxon>
        <taxon>Stramenopiles</taxon>
        <taxon>Ochrophyta</taxon>
        <taxon>Bacillariophyta</taxon>
        <taxon>Bacillariophyceae</taxon>
        <taxon>Bacillariophycidae</taxon>
        <taxon>Bacillariales</taxon>
        <taxon>Bacillariaceae</taxon>
        <taxon>Cylindrotheca</taxon>
    </lineage>
</organism>
<dbReference type="InterPro" id="IPR002073">
    <property type="entry name" value="PDEase_catalytic_dom"/>
</dbReference>
<dbReference type="GO" id="GO:0000166">
    <property type="term" value="F:nucleotide binding"/>
    <property type="evidence" value="ECO:0007669"/>
    <property type="project" value="UniProtKB-KW"/>
</dbReference>
<dbReference type="SMART" id="SM00044">
    <property type="entry name" value="CYCc"/>
    <property type="match status" value="1"/>
</dbReference>
<dbReference type="EMBL" id="CAKOGP040002191">
    <property type="protein sequence ID" value="CAJ1964564.1"/>
    <property type="molecule type" value="Genomic_DNA"/>
</dbReference>
<dbReference type="Pfam" id="PF00233">
    <property type="entry name" value="PDEase_I"/>
    <property type="match status" value="1"/>
</dbReference>
<dbReference type="PROSITE" id="PS51845">
    <property type="entry name" value="PDEASE_I_2"/>
    <property type="match status" value="1"/>
</dbReference>
<evidence type="ECO:0000256" key="5">
    <source>
        <dbReference type="ARBA" id="ARBA00023136"/>
    </source>
</evidence>
<dbReference type="GO" id="GO:0004016">
    <property type="term" value="F:adenylate cyclase activity"/>
    <property type="evidence" value="ECO:0007669"/>
    <property type="project" value="TreeGrafter"/>
</dbReference>
<evidence type="ECO:0000313" key="12">
    <source>
        <dbReference type="Proteomes" id="UP001295423"/>
    </source>
</evidence>
<dbReference type="PANTHER" id="PTHR11920">
    <property type="entry name" value="GUANYLYL CYCLASE"/>
    <property type="match status" value="1"/>
</dbReference>
<evidence type="ECO:0000259" key="9">
    <source>
        <dbReference type="PROSITE" id="PS50125"/>
    </source>
</evidence>
<dbReference type="GO" id="GO:0005886">
    <property type="term" value="C:plasma membrane"/>
    <property type="evidence" value="ECO:0007669"/>
    <property type="project" value="TreeGrafter"/>
</dbReference>
<sequence>MENKIVRIKDPEMGLDLHDTMDTASLHEDSRSHGDQNEDSNDHHMDDDLDRSRNGSSTVHSRQSKALINDEDGSTFIIFAVLLIATIVFMVAIYLIVRSNQIKFLTELEGYSREFNDIAQINKDNIFGQLRSVTVEVTSLSMDHKAAPNITLLNYDRRALDIVNATGIDMVLYVPIVEASQKEEYESYAVQSQGWIAQDYSYRGLDASNVEAIPEQIYEYTTENSKLEDTKNMWTIPKDEAYRREILIQSGYRSGSISAPIAQYGPSLSNSSLAMMDLFTHPIFQKEMLVSLEHNLPVISEPMDFDFLLDHVEPQENSYLNRTKRSFILDPVREGFQEDSKIVGFVVGIASWENFFKIVLPEGVDGLDVVVENTCERPFTFVVNGGKPSKFSPGDIHDRRYNPYSYRYDFGAKSSLDDDTSLTQYCSYSLALYGTDAFRESLDLIDPSVWSGLIVVVFVVIAAGFFTYDLSRQKKQDQTLEQAKRLEAIVTSVFPKEVGLRLIEQANEEAWQPASTRKSLNTFLAKNGAGSSRDLSEQRRKPIADLFPNTTVMFADMVGFTAWSSTREPSQVFILLETVYNEFDLLAKQHKVFKVETVGDCYVAVCGLPEPKKDHPVVMSLFAADCLASMHVMVQSLEVDLGPDTADLSIRIGLHSGPVTAGVLRGDRARFQLFGDTVNTCARIETTGERGRIHMSKDTADLLTQMGKSHWILPRNDKVYAKGKGEMQTYWLRQIETGSGPSMKANNLSESERDEGTVKEVGPKRRLSFEGKIKRKPQDLSEKKFERLVNWNVDVLKTLLVQVCERRKLVGTQPEDPTVIKAVEADLSTPVSEGGTAAFDEVVESIEIATFNAEANRRGKQRHELSSEVQSELREYVKLMARMYNDNPFHNFEHASHVTMSVMKLLSRIVAPDIEGDESQLHDHTYGITSDPLTHFAVVLSALLHDLDHLGVPNGQLVKEVPELARMYKDKSVAEQNSIDIAWALLMEDRFENLRRSIYSTTAELRRFRQLVVNTILATDIMDKDLKALRNAKWEKAFSQDATLMDGRMIGSAKEINNRKATVVIEHLIQASDIAHTMQHWQVYRKWNQRLFREMYRAYQEGHADNDPSEGWYKGEIGFFDFYIIPLAKKLDECGVFGVSSHEYLNYAEQNRREWEKQGKSVVAKYMKEIKHEHEKVLLEREL</sequence>
<reference evidence="11" key="1">
    <citation type="submission" date="2023-08" db="EMBL/GenBank/DDBJ databases">
        <authorList>
            <person name="Audoor S."/>
            <person name="Bilcke G."/>
        </authorList>
    </citation>
    <scope>NUCLEOTIDE SEQUENCE</scope>
</reference>
<evidence type="ECO:0000256" key="2">
    <source>
        <dbReference type="ARBA" id="ARBA00022692"/>
    </source>
</evidence>
<evidence type="ECO:0000256" key="7">
    <source>
        <dbReference type="SAM" id="MobiDB-lite"/>
    </source>
</evidence>